<proteinExistence type="predicted"/>
<gene>
    <name evidence="1" type="ORF">MM415B04839_0008</name>
</gene>
<organism evidence="1">
    <name type="scientific">viral metagenome</name>
    <dbReference type="NCBI Taxonomy" id="1070528"/>
    <lineage>
        <taxon>unclassified sequences</taxon>
        <taxon>metagenomes</taxon>
        <taxon>organismal metagenomes</taxon>
    </lineage>
</organism>
<evidence type="ECO:0008006" key="2">
    <source>
        <dbReference type="Google" id="ProtNLM"/>
    </source>
</evidence>
<name>A0A6M3LFP0_9ZZZZ</name>
<protein>
    <recommendedName>
        <fullName evidence="2">DUF4177 domain-containing protein</fullName>
    </recommendedName>
</protein>
<sequence length="85" mass="9556">MQIEYRVLDEHHNNSVAIVIYLNSMGKDGWELANVMLLHKHTLWIFKRASQQDVQADAICQCKMVDLTKTVAHCGACGGSLKRTA</sequence>
<accession>A0A6M3LFP0</accession>
<dbReference type="EMBL" id="MT143041">
    <property type="protein sequence ID" value="QJA92144.1"/>
    <property type="molecule type" value="Genomic_DNA"/>
</dbReference>
<reference evidence="1" key="1">
    <citation type="submission" date="2020-03" db="EMBL/GenBank/DDBJ databases">
        <title>The deep terrestrial virosphere.</title>
        <authorList>
            <person name="Holmfeldt K."/>
            <person name="Nilsson E."/>
            <person name="Simone D."/>
            <person name="Lopez-Fernandez M."/>
            <person name="Wu X."/>
            <person name="de Brujin I."/>
            <person name="Lundin D."/>
            <person name="Andersson A."/>
            <person name="Bertilsson S."/>
            <person name="Dopson M."/>
        </authorList>
    </citation>
    <scope>NUCLEOTIDE SEQUENCE</scope>
    <source>
        <strain evidence="1">MM415B04839</strain>
    </source>
</reference>
<dbReference type="AlphaFoldDB" id="A0A6M3LFP0"/>
<evidence type="ECO:0000313" key="1">
    <source>
        <dbReference type="EMBL" id="QJA92144.1"/>
    </source>
</evidence>